<evidence type="ECO:0000256" key="2">
    <source>
        <dbReference type="ARBA" id="ARBA00022723"/>
    </source>
</evidence>
<proteinExistence type="inferred from homology"/>
<evidence type="ECO:0000313" key="15">
    <source>
        <dbReference type="EMBL" id="GGB06803.1"/>
    </source>
</evidence>
<comment type="similarity">
    <text evidence="1">Belongs to the helicase family. RecQ subfamily.</text>
</comment>
<keyword evidence="6" id="KW-0067">ATP-binding</keyword>
<keyword evidence="4" id="KW-0378">Hydrolase</keyword>
<dbReference type="GO" id="GO:0043590">
    <property type="term" value="C:bacterial nucleoid"/>
    <property type="evidence" value="ECO:0007669"/>
    <property type="project" value="TreeGrafter"/>
</dbReference>
<evidence type="ECO:0000256" key="1">
    <source>
        <dbReference type="ARBA" id="ARBA00005446"/>
    </source>
</evidence>
<dbReference type="EMBL" id="BMJC01000003">
    <property type="protein sequence ID" value="GGB06803.1"/>
    <property type="molecule type" value="Genomic_DNA"/>
</dbReference>
<dbReference type="InterPro" id="IPR027417">
    <property type="entry name" value="P-loop_NTPase"/>
</dbReference>
<keyword evidence="2" id="KW-0479">Metal-binding</keyword>
<evidence type="ECO:0000256" key="7">
    <source>
        <dbReference type="ARBA" id="ARBA00023125"/>
    </source>
</evidence>
<dbReference type="PROSITE" id="PS51192">
    <property type="entry name" value="HELICASE_ATP_BIND_1"/>
    <property type="match status" value="1"/>
</dbReference>
<dbReference type="InterPro" id="IPR011545">
    <property type="entry name" value="DEAD/DEAH_box_helicase_dom"/>
</dbReference>
<gene>
    <name evidence="15" type="ORF">GCM10011511_32850</name>
</gene>
<dbReference type="GO" id="GO:0006281">
    <property type="term" value="P:DNA repair"/>
    <property type="evidence" value="ECO:0007669"/>
    <property type="project" value="TreeGrafter"/>
</dbReference>
<dbReference type="NCBIfam" id="TIGR00614">
    <property type="entry name" value="recQ_fam"/>
    <property type="match status" value="1"/>
</dbReference>
<evidence type="ECO:0000256" key="9">
    <source>
        <dbReference type="ARBA" id="ARBA00034617"/>
    </source>
</evidence>
<dbReference type="PANTHER" id="PTHR13710:SF105">
    <property type="entry name" value="ATP-DEPENDENT DNA HELICASE Q1"/>
    <property type="match status" value="1"/>
</dbReference>
<dbReference type="SMART" id="SM00490">
    <property type="entry name" value="HELICc"/>
    <property type="match status" value="1"/>
</dbReference>
<comment type="caution">
    <text evidence="15">The sequence shown here is derived from an EMBL/GenBank/DDBJ whole genome shotgun (WGS) entry which is preliminary data.</text>
</comment>
<reference evidence="15" key="2">
    <citation type="submission" date="2020-09" db="EMBL/GenBank/DDBJ databases">
        <authorList>
            <person name="Sun Q."/>
            <person name="Zhou Y."/>
        </authorList>
    </citation>
    <scope>NUCLEOTIDE SEQUENCE</scope>
    <source>
        <strain evidence="15">CGMCC 1.15448</strain>
    </source>
</reference>
<evidence type="ECO:0000256" key="11">
    <source>
        <dbReference type="ARBA" id="ARBA00044535"/>
    </source>
</evidence>
<reference evidence="15" key="1">
    <citation type="journal article" date="2014" name="Int. J. Syst. Evol. Microbiol.">
        <title>Complete genome sequence of Corynebacterium casei LMG S-19264T (=DSM 44701T), isolated from a smear-ripened cheese.</title>
        <authorList>
            <consortium name="US DOE Joint Genome Institute (JGI-PGF)"/>
            <person name="Walter F."/>
            <person name="Albersmeier A."/>
            <person name="Kalinowski J."/>
            <person name="Ruckert C."/>
        </authorList>
    </citation>
    <scope>NUCLEOTIDE SEQUENCE</scope>
    <source>
        <strain evidence="15">CGMCC 1.15448</strain>
    </source>
</reference>
<dbReference type="GO" id="GO:0005737">
    <property type="term" value="C:cytoplasm"/>
    <property type="evidence" value="ECO:0007669"/>
    <property type="project" value="TreeGrafter"/>
</dbReference>
<dbReference type="SMART" id="SM00487">
    <property type="entry name" value="DEXDc"/>
    <property type="match status" value="1"/>
</dbReference>
<dbReference type="GO" id="GO:0009378">
    <property type="term" value="F:four-way junction helicase activity"/>
    <property type="evidence" value="ECO:0007669"/>
    <property type="project" value="TreeGrafter"/>
</dbReference>
<dbReference type="GO" id="GO:0046872">
    <property type="term" value="F:metal ion binding"/>
    <property type="evidence" value="ECO:0007669"/>
    <property type="project" value="UniProtKB-KW"/>
</dbReference>
<evidence type="ECO:0000259" key="14">
    <source>
        <dbReference type="PROSITE" id="PS51194"/>
    </source>
</evidence>
<keyword evidence="5 15" id="KW-0347">Helicase</keyword>
<evidence type="ECO:0000313" key="16">
    <source>
        <dbReference type="Proteomes" id="UP000607559"/>
    </source>
</evidence>
<dbReference type="InterPro" id="IPR014001">
    <property type="entry name" value="Helicase_ATP-bd"/>
</dbReference>
<dbReference type="InterPro" id="IPR004589">
    <property type="entry name" value="DNA_helicase_ATP-dep_RecQ"/>
</dbReference>
<evidence type="ECO:0000256" key="8">
    <source>
        <dbReference type="ARBA" id="ARBA00023235"/>
    </source>
</evidence>
<dbReference type="GO" id="GO:0005524">
    <property type="term" value="F:ATP binding"/>
    <property type="evidence" value="ECO:0007669"/>
    <property type="project" value="UniProtKB-KW"/>
</dbReference>
<dbReference type="InterPro" id="IPR001650">
    <property type="entry name" value="Helicase_C-like"/>
</dbReference>
<keyword evidence="7" id="KW-0238">DNA-binding</keyword>
<dbReference type="CDD" id="cd17920">
    <property type="entry name" value="DEXHc_RecQ"/>
    <property type="match status" value="1"/>
</dbReference>
<accession>A0A8J2UEX1</accession>
<keyword evidence="8" id="KW-0413">Isomerase</keyword>
<protein>
    <recommendedName>
        <fullName evidence="11">ATP-dependent DNA helicase RecQ</fullName>
        <ecNumber evidence="10">5.6.2.4</ecNumber>
    </recommendedName>
    <alternativeName>
        <fullName evidence="12">DNA 3'-5' helicase RecQ</fullName>
    </alternativeName>
</protein>
<dbReference type="Gene3D" id="1.10.10.10">
    <property type="entry name" value="Winged helix-like DNA-binding domain superfamily/Winged helix DNA-binding domain"/>
    <property type="match status" value="1"/>
</dbReference>
<evidence type="ECO:0000256" key="10">
    <source>
        <dbReference type="ARBA" id="ARBA00034808"/>
    </source>
</evidence>
<evidence type="ECO:0000256" key="5">
    <source>
        <dbReference type="ARBA" id="ARBA00022806"/>
    </source>
</evidence>
<dbReference type="InterPro" id="IPR036388">
    <property type="entry name" value="WH-like_DNA-bd_sf"/>
</dbReference>
<dbReference type="Gene3D" id="3.40.50.300">
    <property type="entry name" value="P-loop containing nucleotide triphosphate hydrolases"/>
    <property type="match status" value="2"/>
</dbReference>
<comment type="catalytic activity">
    <reaction evidence="9">
        <text>Couples ATP hydrolysis with the unwinding of duplex DNA by translocating in the 3'-5' direction.</text>
        <dbReference type="EC" id="5.6.2.4"/>
    </reaction>
</comment>
<dbReference type="GO" id="GO:0030894">
    <property type="term" value="C:replisome"/>
    <property type="evidence" value="ECO:0007669"/>
    <property type="project" value="TreeGrafter"/>
</dbReference>
<dbReference type="AlphaFoldDB" id="A0A8J2UEX1"/>
<feature type="domain" description="Helicase ATP-binding" evidence="13">
    <location>
        <begin position="34"/>
        <end position="202"/>
    </location>
</feature>
<dbReference type="Proteomes" id="UP000607559">
    <property type="component" value="Unassembled WGS sequence"/>
</dbReference>
<organism evidence="15 16">
    <name type="scientific">Puia dinghuensis</name>
    <dbReference type="NCBI Taxonomy" id="1792502"/>
    <lineage>
        <taxon>Bacteria</taxon>
        <taxon>Pseudomonadati</taxon>
        <taxon>Bacteroidota</taxon>
        <taxon>Chitinophagia</taxon>
        <taxon>Chitinophagales</taxon>
        <taxon>Chitinophagaceae</taxon>
        <taxon>Puia</taxon>
    </lineage>
</organism>
<name>A0A8J2UEX1_9BACT</name>
<keyword evidence="16" id="KW-1185">Reference proteome</keyword>
<dbReference type="Pfam" id="PF00270">
    <property type="entry name" value="DEAD"/>
    <property type="match status" value="1"/>
</dbReference>
<evidence type="ECO:0000256" key="4">
    <source>
        <dbReference type="ARBA" id="ARBA00022801"/>
    </source>
</evidence>
<keyword evidence="3" id="KW-0547">Nucleotide-binding</keyword>
<dbReference type="InterPro" id="IPR032284">
    <property type="entry name" value="RecQ_Zn-bd"/>
</dbReference>
<feature type="domain" description="Helicase C-terminal" evidence="14">
    <location>
        <begin position="226"/>
        <end position="369"/>
    </location>
</feature>
<dbReference type="GO" id="GO:0006310">
    <property type="term" value="P:DNA recombination"/>
    <property type="evidence" value="ECO:0007669"/>
    <property type="project" value="InterPro"/>
</dbReference>
<evidence type="ECO:0000256" key="3">
    <source>
        <dbReference type="ARBA" id="ARBA00022741"/>
    </source>
</evidence>
<evidence type="ECO:0000256" key="6">
    <source>
        <dbReference type="ARBA" id="ARBA00022840"/>
    </source>
</evidence>
<dbReference type="RefSeq" id="WP_188933548.1">
    <property type="nucleotide sequence ID" value="NZ_BMJC01000003.1"/>
</dbReference>
<sequence>MPHRLPIPSSADLLSLLRNYWPHKAFRPQQEEIIHSVLEGVDTIALLPTGGGKSLCYQLPALARPGLCLVISPLVALMKDQSDSLRRRNITAFALHAGMNRKEVTSTLQLAAGSNCKLLFVSPERLENPLFIEYLPALNISLIAVDEAHCVSQWGYDFRPPYLRIAALREHLPDIPILALTASATPEVLQDIGDKLQLKDARIFRQPFARPNLSYSFFKVENKVTKITEILNRVAGSSIVYCKTRQATREISEWLVRQGIPAAAYHAGLPQEERSQRQDDWLKDRFRVMVSTNAFGMGIDKAGVRTVIHADVPESVENYYQEAGRAGRDGEKAYAVLLADSTEAGRLENLPDNRFPPIDQIRPIYQHIVNYLQLPAGSGEGQYYDFDLTAFTTRFNQTTTAVVNVLKVLEQEGLLSFQQQVFLPARVQFVTGKEGLYDFEQAHPELETLINTLLRTYEGIFDMPVPIREKQLAWNTRKEPAQITTELTRLQAFRIIDYTPAKESPQLYFFRNRPAAEELYIQPVSYRERKERYATRIRAMMRYLGLAEECRSRYLANYFGDKEINDCEICDNCLRRRSKLSSQNSPSRPRR</sequence>
<dbReference type="PANTHER" id="PTHR13710">
    <property type="entry name" value="DNA HELICASE RECQ FAMILY MEMBER"/>
    <property type="match status" value="1"/>
</dbReference>
<dbReference type="Pfam" id="PF00271">
    <property type="entry name" value="Helicase_C"/>
    <property type="match status" value="1"/>
</dbReference>
<evidence type="ECO:0000256" key="12">
    <source>
        <dbReference type="ARBA" id="ARBA00044550"/>
    </source>
</evidence>
<dbReference type="FunFam" id="3.40.50.300:FF:001389">
    <property type="entry name" value="ATP-dependent DNA helicase RecQ"/>
    <property type="match status" value="1"/>
</dbReference>
<dbReference type="SUPFAM" id="SSF52540">
    <property type="entry name" value="P-loop containing nucleoside triphosphate hydrolases"/>
    <property type="match status" value="1"/>
</dbReference>
<evidence type="ECO:0000259" key="13">
    <source>
        <dbReference type="PROSITE" id="PS51192"/>
    </source>
</evidence>
<dbReference type="GO" id="GO:0043138">
    <property type="term" value="F:3'-5' DNA helicase activity"/>
    <property type="evidence" value="ECO:0007669"/>
    <property type="project" value="UniProtKB-EC"/>
</dbReference>
<dbReference type="EC" id="5.6.2.4" evidence="10"/>
<dbReference type="PROSITE" id="PS51194">
    <property type="entry name" value="HELICASE_CTER"/>
    <property type="match status" value="1"/>
</dbReference>
<dbReference type="GO" id="GO:0003677">
    <property type="term" value="F:DNA binding"/>
    <property type="evidence" value="ECO:0007669"/>
    <property type="project" value="UniProtKB-KW"/>
</dbReference>
<dbReference type="Pfam" id="PF16124">
    <property type="entry name" value="RecQ_Zn_bind"/>
    <property type="match status" value="1"/>
</dbReference>
<dbReference type="GO" id="GO:0016787">
    <property type="term" value="F:hydrolase activity"/>
    <property type="evidence" value="ECO:0007669"/>
    <property type="project" value="UniProtKB-KW"/>
</dbReference>